<dbReference type="PANTHER" id="PTHR19865">
    <property type="entry name" value="U3 SMALL NUCLEOLAR RNA INTERACTING PROTEIN 2"/>
    <property type="match status" value="1"/>
</dbReference>
<dbReference type="GO" id="GO:0034511">
    <property type="term" value="F:U3 snoRNA binding"/>
    <property type="evidence" value="ECO:0007669"/>
    <property type="project" value="InterPro"/>
</dbReference>
<evidence type="ECO:0000256" key="5">
    <source>
        <dbReference type="PROSITE-ProRule" id="PRU00221"/>
    </source>
</evidence>
<evidence type="ECO:0000256" key="3">
    <source>
        <dbReference type="ARBA" id="ARBA00022737"/>
    </source>
</evidence>
<dbReference type="PRINTS" id="PR00320">
    <property type="entry name" value="GPROTEINBRPT"/>
</dbReference>
<dbReference type="EMBL" id="JASFZW010000008">
    <property type="protein sequence ID" value="KAK2076786.1"/>
    <property type="molecule type" value="Genomic_DNA"/>
</dbReference>
<keyword evidence="2 5" id="KW-0853">WD repeat</keyword>
<feature type="repeat" description="WD" evidence="5">
    <location>
        <begin position="380"/>
        <end position="417"/>
    </location>
</feature>
<dbReference type="SMART" id="SM00320">
    <property type="entry name" value="WD40"/>
    <property type="match status" value="6"/>
</dbReference>
<feature type="repeat" description="WD" evidence="5">
    <location>
        <begin position="249"/>
        <end position="290"/>
    </location>
</feature>
<evidence type="ECO:0000313" key="7">
    <source>
        <dbReference type="EMBL" id="KAK2076786.1"/>
    </source>
</evidence>
<dbReference type="InterPro" id="IPR001680">
    <property type="entry name" value="WD40_rpt"/>
</dbReference>
<comment type="caution">
    <text evidence="7">The sequence shown here is derived from an EMBL/GenBank/DDBJ whole genome shotgun (WGS) entry which is preliminary data.</text>
</comment>
<evidence type="ECO:0000313" key="8">
    <source>
        <dbReference type="Proteomes" id="UP001255856"/>
    </source>
</evidence>
<keyword evidence="8" id="KW-1185">Reference proteome</keyword>
<feature type="region of interest" description="Disordered" evidence="6">
    <location>
        <begin position="76"/>
        <end position="102"/>
    </location>
</feature>
<sequence length="479" mass="51252">MAPPGRRPAAPKRKKADAFFHEDDDAVDFFDGGVEEEAQAQEEESEQSSGEEETAEEKRLRLAKEYLTRVRAVEVSARAGDKADDDEEEEEVESDADSIDAAMSRRLRQDAAEARGAGHRRLAGRVVAPVDWAERAYATLPGTKLHRGHALSVTSLALTADDRTLYSVGKDGRVLRHDVETGKRERLASHADGPEGTAPWLAPSARLTSRDALLACAVSSDGVYVAAGGGSRKVVVWDARAGGAPIRAFKGHKDAVTALAFRQGSHELYSGSLDRSVKIWSLDDMAYVDTLFGHQAEVLALDALRTERVVSAGGDRTCRMWKIPEESQLIFRGSYPVIESCAFSRGGEWVSGDASGALALWNVGRKKPVHVVPGAHAATPDQQAADVLSVAVCPASDLVASGAGDGLVRLWALEQGRHGAGARALRPVGGLPEPRLGRWARQGAARNGVAFLPLELDAEDTHDEEGSDSEDAGSSDEEL</sequence>
<dbReference type="PROSITE" id="PS50294">
    <property type="entry name" value="WD_REPEATS_REGION"/>
    <property type="match status" value="1"/>
</dbReference>
<feature type="compositionally biased region" description="Acidic residues" evidence="6">
    <location>
        <begin position="22"/>
        <end position="55"/>
    </location>
</feature>
<reference evidence="7" key="1">
    <citation type="submission" date="2021-01" db="EMBL/GenBank/DDBJ databases">
        <authorList>
            <person name="Eckstrom K.M.E."/>
        </authorList>
    </citation>
    <scope>NUCLEOTIDE SEQUENCE</scope>
    <source>
        <strain evidence="7">UVCC 0001</strain>
    </source>
</reference>
<dbReference type="InterPro" id="IPR015943">
    <property type="entry name" value="WD40/YVTN_repeat-like_dom_sf"/>
</dbReference>
<dbReference type="Pfam" id="PF00400">
    <property type="entry name" value="WD40"/>
    <property type="match status" value="5"/>
</dbReference>
<feature type="region of interest" description="Disordered" evidence="6">
    <location>
        <begin position="1"/>
        <end position="60"/>
    </location>
</feature>
<keyword evidence="3" id="KW-0677">Repeat</keyword>
<organism evidence="7 8">
    <name type="scientific">Prototheca wickerhamii</name>
    <dbReference type="NCBI Taxonomy" id="3111"/>
    <lineage>
        <taxon>Eukaryota</taxon>
        <taxon>Viridiplantae</taxon>
        <taxon>Chlorophyta</taxon>
        <taxon>core chlorophytes</taxon>
        <taxon>Trebouxiophyceae</taxon>
        <taxon>Chlorellales</taxon>
        <taxon>Chlorellaceae</taxon>
        <taxon>Prototheca</taxon>
    </lineage>
</organism>
<name>A0AAD9MME4_PROWI</name>
<dbReference type="InterPro" id="IPR011047">
    <property type="entry name" value="Quinoprotein_ADH-like_sf"/>
</dbReference>
<dbReference type="Gene3D" id="2.130.10.10">
    <property type="entry name" value="YVTN repeat-like/Quinoprotein amine dehydrogenase"/>
    <property type="match status" value="1"/>
</dbReference>
<evidence type="ECO:0000256" key="2">
    <source>
        <dbReference type="ARBA" id="ARBA00022574"/>
    </source>
</evidence>
<accession>A0AAD9MME4</accession>
<feature type="compositionally biased region" description="Acidic residues" evidence="6">
    <location>
        <begin position="83"/>
        <end position="98"/>
    </location>
</feature>
<dbReference type="SUPFAM" id="SSF50998">
    <property type="entry name" value="Quinoprotein alcohol dehydrogenase-like"/>
    <property type="match status" value="1"/>
</dbReference>
<dbReference type="GO" id="GO:0032040">
    <property type="term" value="C:small-subunit processome"/>
    <property type="evidence" value="ECO:0007669"/>
    <property type="project" value="TreeGrafter"/>
</dbReference>
<evidence type="ECO:0000256" key="6">
    <source>
        <dbReference type="SAM" id="MobiDB-lite"/>
    </source>
</evidence>
<dbReference type="PANTHER" id="PTHR19865:SF0">
    <property type="entry name" value="U3 SMALL NUCLEOLAR RNA-INTERACTING PROTEIN 2"/>
    <property type="match status" value="1"/>
</dbReference>
<evidence type="ECO:0000256" key="4">
    <source>
        <dbReference type="ARBA" id="ARBA00023242"/>
    </source>
</evidence>
<dbReference type="AlphaFoldDB" id="A0AAD9MME4"/>
<dbReference type="CDD" id="cd00200">
    <property type="entry name" value="WD40"/>
    <property type="match status" value="1"/>
</dbReference>
<proteinExistence type="predicted"/>
<dbReference type="InterPro" id="IPR039241">
    <property type="entry name" value="Rrp9-like"/>
</dbReference>
<dbReference type="Proteomes" id="UP001255856">
    <property type="component" value="Unassembled WGS sequence"/>
</dbReference>
<dbReference type="PROSITE" id="PS50082">
    <property type="entry name" value="WD_REPEATS_2"/>
    <property type="match status" value="2"/>
</dbReference>
<gene>
    <name evidence="7" type="ORF">QBZ16_005012</name>
</gene>
<feature type="compositionally biased region" description="Acidic residues" evidence="6">
    <location>
        <begin position="456"/>
        <end position="479"/>
    </location>
</feature>
<comment type="subcellular location">
    <subcellularLocation>
        <location evidence="1">Nucleus</location>
    </subcellularLocation>
</comment>
<dbReference type="InterPro" id="IPR020472">
    <property type="entry name" value="WD40_PAC1"/>
</dbReference>
<protein>
    <submittedName>
        <fullName evidence="7">Uncharacterized protein</fullName>
    </submittedName>
</protein>
<keyword evidence="4" id="KW-0539">Nucleus</keyword>
<evidence type="ECO:0000256" key="1">
    <source>
        <dbReference type="ARBA" id="ARBA00004123"/>
    </source>
</evidence>
<feature type="region of interest" description="Disordered" evidence="6">
    <location>
        <begin position="453"/>
        <end position="479"/>
    </location>
</feature>